<keyword evidence="2" id="KW-1185">Reference proteome</keyword>
<organism evidence="1 2">
    <name type="scientific">Heterodermia speciosa</name>
    <dbReference type="NCBI Taxonomy" id="116794"/>
    <lineage>
        <taxon>Eukaryota</taxon>
        <taxon>Fungi</taxon>
        <taxon>Dikarya</taxon>
        <taxon>Ascomycota</taxon>
        <taxon>Pezizomycotina</taxon>
        <taxon>Lecanoromycetes</taxon>
        <taxon>OSLEUM clade</taxon>
        <taxon>Lecanoromycetidae</taxon>
        <taxon>Caliciales</taxon>
        <taxon>Physciaceae</taxon>
        <taxon>Heterodermia</taxon>
    </lineage>
</organism>
<dbReference type="GO" id="GO:0020037">
    <property type="term" value="F:heme binding"/>
    <property type="evidence" value="ECO:0007669"/>
    <property type="project" value="InterPro"/>
</dbReference>
<proteinExistence type="predicted"/>
<comment type="caution">
    <text evidence="1">The sequence shown here is derived from an EMBL/GenBank/DDBJ whole genome shotgun (WGS) entry which is preliminary data.</text>
</comment>
<reference evidence="1" key="1">
    <citation type="submission" date="2021-03" db="EMBL/GenBank/DDBJ databases">
        <authorList>
            <person name="Tagirdzhanova G."/>
        </authorList>
    </citation>
    <scope>NUCLEOTIDE SEQUENCE</scope>
</reference>
<protein>
    <submittedName>
        <fullName evidence="1">Uncharacterized protein</fullName>
    </submittedName>
</protein>
<dbReference type="AlphaFoldDB" id="A0A8H3IHV6"/>
<dbReference type="GO" id="GO:0016705">
    <property type="term" value="F:oxidoreductase activity, acting on paired donors, with incorporation or reduction of molecular oxygen"/>
    <property type="evidence" value="ECO:0007669"/>
    <property type="project" value="InterPro"/>
</dbReference>
<dbReference type="Proteomes" id="UP000664521">
    <property type="component" value="Unassembled WGS sequence"/>
</dbReference>
<name>A0A8H3IHV6_9LECA</name>
<accession>A0A8H3IHV6</accession>
<dbReference type="InterPro" id="IPR036396">
    <property type="entry name" value="Cyt_P450_sf"/>
</dbReference>
<dbReference type="EMBL" id="CAJPDS010000014">
    <property type="protein sequence ID" value="CAF9914244.1"/>
    <property type="molecule type" value="Genomic_DNA"/>
</dbReference>
<gene>
    <name evidence="1" type="ORF">HETSPECPRED_001930</name>
</gene>
<sequence>MSHRRASVKIFESKRTVHAAVAAIEELVDELCAKMRHHITTGETVEVYQSYLAWSTDSASQYIEHQSFGFLHNEKKAQEWKQVSQTMVEFMPFEKQFPAFKQLISRAWASITMLKLPR</sequence>
<dbReference type="GO" id="GO:0005506">
    <property type="term" value="F:iron ion binding"/>
    <property type="evidence" value="ECO:0007669"/>
    <property type="project" value="InterPro"/>
</dbReference>
<dbReference type="Gene3D" id="1.10.630.10">
    <property type="entry name" value="Cytochrome P450"/>
    <property type="match status" value="1"/>
</dbReference>
<dbReference type="GO" id="GO:0004497">
    <property type="term" value="F:monooxygenase activity"/>
    <property type="evidence" value="ECO:0007669"/>
    <property type="project" value="InterPro"/>
</dbReference>
<dbReference type="SUPFAM" id="SSF48264">
    <property type="entry name" value="Cytochrome P450"/>
    <property type="match status" value="1"/>
</dbReference>
<evidence type="ECO:0000313" key="2">
    <source>
        <dbReference type="Proteomes" id="UP000664521"/>
    </source>
</evidence>
<evidence type="ECO:0000313" key="1">
    <source>
        <dbReference type="EMBL" id="CAF9914244.1"/>
    </source>
</evidence>